<accession>A0A0W1ALC7</accession>
<dbReference type="PATRIC" id="fig|66969.6.peg.1069"/>
<protein>
    <submittedName>
        <fullName evidence="1">Uncharacterized protein</fullName>
    </submittedName>
</protein>
<gene>
    <name evidence="1" type="ORF">Lwal_0982</name>
</gene>
<proteinExistence type="predicted"/>
<dbReference type="EMBL" id="LNZB01000018">
    <property type="protein sequence ID" value="KTD82155.1"/>
    <property type="molecule type" value="Genomic_DNA"/>
</dbReference>
<dbReference type="AlphaFoldDB" id="A0A0W1ALC7"/>
<organism evidence="1 2">
    <name type="scientific">Legionella waltersii</name>
    <dbReference type="NCBI Taxonomy" id="66969"/>
    <lineage>
        <taxon>Bacteria</taxon>
        <taxon>Pseudomonadati</taxon>
        <taxon>Pseudomonadota</taxon>
        <taxon>Gammaproteobacteria</taxon>
        <taxon>Legionellales</taxon>
        <taxon>Legionellaceae</taxon>
        <taxon>Legionella</taxon>
    </lineage>
</organism>
<dbReference type="OrthoDB" id="5650317at2"/>
<dbReference type="STRING" id="66969.Lwal_0982"/>
<sequence length="324" mass="37000">MAFRRGVTLFSKKKFNLNAGGKNYLWTMSTPRAKPALPFYPESSVEKWVFNVHAWKTSTLNGVKLLDPKLSKFDLALNAWKGYQLPSRGFKSTEGDDPINKSLRGIIGRKPLLVYKTEKDKTGKEKRVVDEVETAHRMHKHQMGDIHGVSTSCGIWTPLSFSSYLAKEHEIAFFNIRNIPEAHRRMQVYDRSLNPTGADGDTLDYSGEIEMTMSAVHVSSIPFRLIRVGVQFHIQANPLYVDRCTLTPELEKEYNSLLKSFYKIADVVRLSPETYTDQILKFQVQQADCYSKYAAHLKEDPLRCEVIESEMAIPKPESELTFKA</sequence>
<dbReference type="Proteomes" id="UP000054729">
    <property type="component" value="Unassembled WGS sequence"/>
</dbReference>
<keyword evidence="2" id="KW-1185">Reference proteome</keyword>
<comment type="caution">
    <text evidence="1">The sequence shown here is derived from an EMBL/GenBank/DDBJ whole genome shotgun (WGS) entry which is preliminary data.</text>
</comment>
<evidence type="ECO:0000313" key="1">
    <source>
        <dbReference type="EMBL" id="KTD82155.1"/>
    </source>
</evidence>
<evidence type="ECO:0000313" key="2">
    <source>
        <dbReference type="Proteomes" id="UP000054729"/>
    </source>
</evidence>
<reference evidence="1 2" key="1">
    <citation type="submission" date="2015-11" db="EMBL/GenBank/DDBJ databases">
        <title>Genomic analysis of 38 Legionella species identifies large and diverse effector repertoires.</title>
        <authorList>
            <person name="Burstein D."/>
            <person name="Amaro F."/>
            <person name="Zusman T."/>
            <person name="Lifshitz Z."/>
            <person name="Cohen O."/>
            <person name="Gilbert J.A."/>
            <person name="Pupko T."/>
            <person name="Shuman H.A."/>
            <person name="Segal G."/>
        </authorList>
    </citation>
    <scope>NUCLEOTIDE SEQUENCE [LARGE SCALE GENOMIC DNA]</scope>
    <source>
        <strain evidence="1 2">ATCC 51914</strain>
    </source>
</reference>
<dbReference type="RefSeq" id="WP_058479795.1">
    <property type="nucleotide sequence ID" value="NZ_CAAAIQ010000043.1"/>
</dbReference>
<name>A0A0W1ALC7_9GAMM</name>